<comment type="caution">
    <text evidence="1">The sequence shown here is derived from an EMBL/GenBank/DDBJ whole genome shotgun (WGS) entry which is preliminary data.</text>
</comment>
<dbReference type="RefSeq" id="WP_152276768.1">
    <property type="nucleotide sequence ID" value="NZ_WEKV01000009.1"/>
</dbReference>
<dbReference type="AlphaFoldDB" id="A0A833J682"/>
<dbReference type="Pfam" id="PF11185">
    <property type="entry name" value="DUF2971"/>
    <property type="match status" value="1"/>
</dbReference>
<evidence type="ECO:0008006" key="3">
    <source>
        <dbReference type="Google" id="ProtNLM"/>
    </source>
</evidence>
<protein>
    <recommendedName>
        <fullName evidence="3">DUF2971 domain-containing protein</fullName>
    </recommendedName>
</protein>
<organism evidence="1 2">
    <name type="scientific">Methylorubrum populi</name>
    <dbReference type="NCBI Taxonomy" id="223967"/>
    <lineage>
        <taxon>Bacteria</taxon>
        <taxon>Pseudomonadati</taxon>
        <taxon>Pseudomonadota</taxon>
        <taxon>Alphaproteobacteria</taxon>
        <taxon>Hyphomicrobiales</taxon>
        <taxon>Methylobacteriaceae</taxon>
        <taxon>Methylorubrum</taxon>
    </lineage>
</organism>
<name>A0A833J682_9HYPH</name>
<dbReference type="EMBL" id="WEKV01000009">
    <property type="protein sequence ID" value="KAB7785360.1"/>
    <property type="molecule type" value="Genomic_DNA"/>
</dbReference>
<reference evidence="1 2" key="1">
    <citation type="submission" date="2019-10" db="EMBL/GenBank/DDBJ databases">
        <title>Draft Genome Sequence of the Caffeine Degrading Methylotroph Methylorubrum populi PINKEL.</title>
        <authorList>
            <person name="Dawson S.C."/>
            <person name="Zhang X."/>
            <person name="Wright M.E."/>
            <person name="Sharma G."/>
            <person name="Langner J.T."/>
            <person name="Ditty J.L."/>
            <person name="Subuyuj G.A."/>
        </authorList>
    </citation>
    <scope>NUCLEOTIDE SEQUENCE [LARGE SCALE GENOMIC DNA]</scope>
    <source>
        <strain evidence="1 2">Pinkel</strain>
    </source>
</reference>
<dbReference type="InterPro" id="IPR021352">
    <property type="entry name" value="DUF2971"/>
</dbReference>
<evidence type="ECO:0000313" key="2">
    <source>
        <dbReference type="Proteomes" id="UP000469949"/>
    </source>
</evidence>
<accession>A0A833J682</accession>
<evidence type="ECO:0000313" key="1">
    <source>
        <dbReference type="EMBL" id="KAB7785360.1"/>
    </source>
</evidence>
<gene>
    <name evidence="1" type="ORF">F8B43_1861</name>
</gene>
<dbReference type="Proteomes" id="UP000469949">
    <property type="component" value="Unassembled WGS sequence"/>
</dbReference>
<proteinExistence type="predicted"/>
<sequence>MNDPMEGLYKSRRTAFQNEQIEQVAAQLYDEKIGLGIASFTETWDNELMWAHYAEGFRGICVGYNLSALLRGLPSNCSMTRVVYADRPRSLDLEKSSDLPRRARSVLSTKSAMWGYEREWRLFSPHPGPTRHGKRVVTHVLMGSRISDHDKAHIQRELGGHGITLHTTSIDGYEVSRTAIRKPKPKASRR</sequence>